<organism evidence="1 2">
    <name type="scientific">Araneus ventricosus</name>
    <name type="common">Orbweaver spider</name>
    <name type="synonym">Epeira ventricosa</name>
    <dbReference type="NCBI Taxonomy" id="182803"/>
    <lineage>
        <taxon>Eukaryota</taxon>
        <taxon>Metazoa</taxon>
        <taxon>Ecdysozoa</taxon>
        <taxon>Arthropoda</taxon>
        <taxon>Chelicerata</taxon>
        <taxon>Arachnida</taxon>
        <taxon>Araneae</taxon>
        <taxon>Araneomorphae</taxon>
        <taxon>Entelegynae</taxon>
        <taxon>Araneoidea</taxon>
        <taxon>Araneidae</taxon>
        <taxon>Araneus</taxon>
    </lineage>
</organism>
<dbReference type="Proteomes" id="UP000499080">
    <property type="component" value="Unassembled WGS sequence"/>
</dbReference>
<gene>
    <name evidence="1" type="ORF">AVEN_113914_1</name>
</gene>
<name>A0A4Y2LEQ8_ARAVE</name>
<accession>A0A4Y2LEQ8</accession>
<dbReference type="AlphaFoldDB" id="A0A4Y2LEQ8"/>
<dbReference type="OrthoDB" id="6424161at2759"/>
<protein>
    <submittedName>
        <fullName evidence="1">Uncharacterized protein</fullName>
    </submittedName>
</protein>
<reference evidence="1 2" key="1">
    <citation type="journal article" date="2019" name="Sci. Rep.">
        <title>Orb-weaving spider Araneus ventricosus genome elucidates the spidroin gene catalogue.</title>
        <authorList>
            <person name="Kono N."/>
            <person name="Nakamura H."/>
            <person name="Ohtoshi R."/>
            <person name="Moran D.A.P."/>
            <person name="Shinohara A."/>
            <person name="Yoshida Y."/>
            <person name="Fujiwara M."/>
            <person name="Mori M."/>
            <person name="Tomita M."/>
            <person name="Arakawa K."/>
        </authorList>
    </citation>
    <scope>NUCLEOTIDE SEQUENCE [LARGE SCALE GENOMIC DNA]</scope>
</reference>
<sequence>MLTFFPIADHTRRWKLRFLPDPDIDTEAIFKSLLEHTDKNYDEKLQALFEIVEREISLELDKEANSVSNAARKVLSEEVMQDLCLKEFSVCKDFLQLLAIVGGDEAEKVCIIKLKVI</sequence>
<comment type="caution">
    <text evidence="1">The sequence shown here is derived from an EMBL/GenBank/DDBJ whole genome shotgun (WGS) entry which is preliminary data.</text>
</comment>
<dbReference type="EMBL" id="BGPR01005760">
    <property type="protein sequence ID" value="GBN13225.1"/>
    <property type="molecule type" value="Genomic_DNA"/>
</dbReference>
<proteinExistence type="predicted"/>
<evidence type="ECO:0000313" key="2">
    <source>
        <dbReference type="Proteomes" id="UP000499080"/>
    </source>
</evidence>
<evidence type="ECO:0000313" key="1">
    <source>
        <dbReference type="EMBL" id="GBN13225.1"/>
    </source>
</evidence>
<keyword evidence="2" id="KW-1185">Reference proteome</keyword>